<accession>A0A1G7CMW9</accession>
<evidence type="ECO:0000313" key="4">
    <source>
        <dbReference type="EMBL" id="SDE40754.1"/>
    </source>
</evidence>
<dbReference type="SUPFAM" id="SSF48452">
    <property type="entry name" value="TPR-like"/>
    <property type="match status" value="2"/>
</dbReference>
<keyword evidence="1" id="KW-0802">TPR repeat</keyword>
<evidence type="ECO:0000256" key="2">
    <source>
        <dbReference type="SAM" id="Phobius"/>
    </source>
</evidence>
<proteinExistence type="predicted"/>
<dbReference type="InterPro" id="IPR050640">
    <property type="entry name" value="Bact_2-comp_sensor_kinase"/>
</dbReference>
<keyword evidence="2" id="KW-0812">Transmembrane</keyword>
<dbReference type="Gene3D" id="1.25.40.10">
    <property type="entry name" value="Tetratricopeptide repeat domain"/>
    <property type="match status" value="2"/>
</dbReference>
<name>A0A1G7CMW9_9FLAO</name>
<dbReference type="InterPro" id="IPR011990">
    <property type="entry name" value="TPR-like_helical_dom_sf"/>
</dbReference>
<reference evidence="5" key="1">
    <citation type="submission" date="2016-10" db="EMBL/GenBank/DDBJ databases">
        <authorList>
            <person name="Varghese N."/>
            <person name="Submissions S."/>
        </authorList>
    </citation>
    <scope>NUCLEOTIDE SEQUENCE [LARGE SCALE GENOMIC DNA]</scope>
    <source>
        <strain evidence="5">DSM 24729</strain>
    </source>
</reference>
<dbReference type="Pfam" id="PF06580">
    <property type="entry name" value="His_kinase"/>
    <property type="match status" value="1"/>
</dbReference>
<sequence>MHHHSFKILINSILRHLFLFFTVGLNLLTAQAQKERAEHKQVEILLEKSKKLAQTALDSSFFYAEKAIQTSKLINNDTLLAKANIQKSNLHIFKKEFDKSDALLQENLEKELPRHLKGLTLHNLGTIQYYKQDFKKALTLYLQAAKILEQTENNQQLVSTYSNIGAINASLKNYKNAQLYLERALALSDFNEVIKLQILVNLSNIYFSQKLFEKYTSSIFLAEEIALKHDSKNTLSTIYTNLAMYYTDEGSDFDLAATYGKKAIALRKELSTTNTLNITYNNVGHAYLKKKEYLKAISYLDSARIGAQGIVKSYIYYNLKESYVGSADYKTALYYADLKDAIKDSITNEQQKESVAELTEKYESEKKEQRISILDTKNKLQALTIQQQNYLLLGIAIFSLLIIILGYFGFKNYKIQQQLDKVLLQQRLRKTQLNPHFLFNALQSIQNFIHQNDKEKSSAYLTSYSKLIRFVLEKSDEDFSSVQDDATALESYLNLQLLNYDNKFAYTISIDDSVTEDFDVLPTLITQPFVENAILHGLKDSINGRINVTYFKKNDTLSVTITDNGKGFEIKKEDAKRLHKSMSMEIIQEQLRSLNKTSKNFKGVVAIDSSSKGTKVTLGFTTT</sequence>
<dbReference type="Proteomes" id="UP000182114">
    <property type="component" value="Unassembled WGS sequence"/>
</dbReference>
<dbReference type="PANTHER" id="PTHR34220">
    <property type="entry name" value="SENSOR HISTIDINE KINASE YPDA"/>
    <property type="match status" value="1"/>
</dbReference>
<keyword evidence="5" id="KW-1185">Reference proteome</keyword>
<keyword evidence="2" id="KW-0472">Membrane</keyword>
<protein>
    <submittedName>
        <fullName evidence="4">Tetratricopeptide repeat-containing protein</fullName>
    </submittedName>
</protein>
<dbReference type="Pfam" id="PF13424">
    <property type="entry name" value="TPR_12"/>
    <property type="match status" value="1"/>
</dbReference>
<dbReference type="eggNOG" id="COG0457">
    <property type="taxonomic scope" value="Bacteria"/>
</dbReference>
<feature type="transmembrane region" description="Helical" evidence="2">
    <location>
        <begin position="390"/>
        <end position="410"/>
    </location>
</feature>
<feature type="repeat" description="TPR" evidence="1">
    <location>
        <begin position="158"/>
        <end position="191"/>
    </location>
</feature>
<dbReference type="GO" id="GO:0000155">
    <property type="term" value="F:phosphorelay sensor kinase activity"/>
    <property type="evidence" value="ECO:0007669"/>
    <property type="project" value="InterPro"/>
</dbReference>
<dbReference type="Gene3D" id="3.30.565.10">
    <property type="entry name" value="Histidine kinase-like ATPase, C-terminal domain"/>
    <property type="match status" value="1"/>
</dbReference>
<dbReference type="InterPro" id="IPR036890">
    <property type="entry name" value="HATPase_C_sf"/>
</dbReference>
<evidence type="ECO:0000313" key="5">
    <source>
        <dbReference type="Proteomes" id="UP000182114"/>
    </source>
</evidence>
<organism evidence="4 5">
    <name type="scientific">Cellulophaga baltica</name>
    <dbReference type="NCBI Taxonomy" id="76594"/>
    <lineage>
        <taxon>Bacteria</taxon>
        <taxon>Pseudomonadati</taxon>
        <taxon>Bacteroidota</taxon>
        <taxon>Flavobacteriia</taxon>
        <taxon>Flavobacteriales</taxon>
        <taxon>Flavobacteriaceae</taxon>
        <taxon>Cellulophaga</taxon>
    </lineage>
</organism>
<dbReference type="PROSITE" id="PS50005">
    <property type="entry name" value="TPR"/>
    <property type="match status" value="1"/>
</dbReference>
<dbReference type="InterPro" id="IPR010559">
    <property type="entry name" value="Sig_transdc_His_kin_internal"/>
</dbReference>
<dbReference type="SMART" id="SM00028">
    <property type="entry name" value="TPR"/>
    <property type="match status" value="4"/>
</dbReference>
<dbReference type="SUPFAM" id="SSF55874">
    <property type="entry name" value="ATPase domain of HSP90 chaperone/DNA topoisomerase II/histidine kinase"/>
    <property type="match status" value="1"/>
</dbReference>
<keyword evidence="2" id="KW-1133">Transmembrane helix</keyword>
<gene>
    <name evidence="4" type="ORF">SAMN04487992_10140</name>
</gene>
<dbReference type="eggNOG" id="COG2972">
    <property type="taxonomic scope" value="Bacteria"/>
</dbReference>
<evidence type="ECO:0000256" key="1">
    <source>
        <dbReference type="PROSITE-ProRule" id="PRU00339"/>
    </source>
</evidence>
<dbReference type="EMBL" id="FNBD01000001">
    <property type="protein sequence ID" value="SDE40754.1"/>
    <property type="molecule type" value="Genomic_DNA"/>
</dbReference>
<dbReference type="AlphaFoldDB" id="A0A1G7CMW9"/>
<dbReference type="Pfam" id="PF13181">
    <property type="entry name" value="TPR_8"/>
    <property type="match status" value="1"/>
</dbReference>
<dbReference type="PANTHER" id="PTHR34220:SF7">
    <property type="entry name" value="SENSOR HISTIDINE KINASE YPDA"/>
    <property type="match status" value="1"/>
</dbReference>
<dbReference type="InterPro" id="IPR019734">
    <property type="entry name" value="TPR_rpt"/>
</dbReference>
<dbReference type="GO" id="GO:0016020">
    <property type="term" value="C:membrane"/>
    <property type="evidence" value="ECO:0007669"/>
    <property type="project" value="InterPro"/>
</dbReference>
<evidence type="ECO:0000259" key="3">
    <source>
        <dbReference type="Pfam" id="PF06580"/>
    </source>
</evidence>
<feature type="domain" description="Signal transduction histidine kinase internal region" evidence="3">
    <location>
        <begin position="428"/>
        <end position="504"/>
    </location>
</feature>